<proteinExistence type="predicted"/>
<dbReference type="Gene3D" id="3.30.420.10">
    <property type="entry name" value="Ribonuclease H-like superfamily/Ribonuclease H"/>
    <property type="match status" value="1"/>
</dbReference>
<dbReference type="AlphaFoldDB" id="A0A841KYR5"/>
<dbReference type="Proteomes" id="UP000579281">
    <property type="component" value="Unassembled WGS sequence"/>
</dbReference>
<sequence>MEIINYPLHERLSLPDNYLSLYKDLSFAIFDIETTGLSPEYNQVILVGILYVENERMMIQQFFCHHRREEKVLLEAFSEKIKAFDFLISYNGDSFDIPFLNKRLGKHHIPFRVDTHKSFDILKFVRRKRELLNLQDCKLKSVEKSLNILRTDTISGKESVELYQLYENYPENHLKEKILLHNYDDLYYFSKCLCILDQVTFSDFLSSAPLLVPIASNHVCYIDKLSIKGNTLNCFGFYPFAASVNDHLQYELGYRFAYQQCNNSFELQIPMRKGNLSSGEPCLYINLNDFSFHYESINKLFNTPDHLVVLKMGKQEQNREIFDFLSVLLKHLLYNL</sequence>
<gene>
    <name evidence="2" type="ORF">HNQ80_002133</name>
</gene>
<dbReference type="Pfam" id="PF13482">
    <property type="entry name" value="RNase_H_2"/>
    <property type="match status" value="1"/>
</dbReference>
<dbReference type="InterPro" id="IPR012337">
    <property type="entry name" value="RNaseH-like_sf"/>
</dbReference>
<dbReference type="RefSeq" id="WP_184310580.1">
    <property type="nucleotide sequence ID" value="NZ_JACHEN010000011.1"/>
</dbReference>
<comment type="caution">
    <text evidence="2">The sequence shown here is derived from an EMBL/GenBank/DDBJ whole genome shotgun (WGS) entry which is preliminary data.</text>
</comment>
<dbReference type="EMBL" id="JACHEN010000011">
    <property type="protein sequence ID" value="MBB6216042.1"/>
    <property type="molecule type" value="Genomic_DNA"/>
</dbReference>
<protein>
    <recommendedName>
        <fullName evidence="1">YprB ribonuclease H-like domain-containing protein</fullName>
    </recommendedName>
</protein>
<accession>A0A841KYR5</accession>
<evidence type="ECO:0000313" key="2">
    <source>
        <dbReference type="EMBL" id="MBB6216042.1"/>
    </source>
</evidence>
<keyword evidence="3" id="KW-1185">Reference proteome</keyword>
<evidence type="ECO:0000259" key="1">
    <source>
        <dbReference type="Pfam" id="PF13482"/>
    </source>
</evidence>
<dbReference type="SUPFAM" id="SSF53098">
    <property type="entry name" value="Ribonuclease H-like"/>
    <property type="match status" value="1"/>
</dbReference>
<feature type="domain" description="YprB ribonuclease H-like" evidence="1">
    <location>
        <begin position="29"/>
        <end position="186"/>
    </location>
</feature>
<dbReference type="PANTHER" id="PTHR38462">
    <property type="entry name" value="EXONUCLEASE-LIKE PROTEIN"/>
    <property type="match status" value="1"/>
</dbReference>
<reference evidence="2 3" key="1">
    <citation type="submission" date="2020-08" db="EMBL/GenBank/DDBJ databases">
        <title>Genomic Encyclopedia of Type Strains, Phase IV (KMG-IV): sequencing the most valuable type-strain genomes for metagenomic binning, comparative biology and taxonomic classification.</title>
        <authorList>
            <person name="Goeker M."/>
        </authorList>
    </citation>
    <scope>NUCLEOTIDE SEQUENCE [LARGE SCALE GENOMIC DNA]</scope>
    <source>
        <strain evidence="2 3">DSM 103526</strain>
    </source>
</reference>
<name>A0A841KYR5_9FIRM</name>
<evidence type="ECO:0000313" key="3">
    <source>
        <dbReference type="Proteomes" id="UP000579281"/>
    </source>
</evidence>
<dbReference type="GO" id="GO:0003676">
    <property type="term" value="F:nucleic acid binding"/>
    <property type="evidence" value="ECO:0007669"/>
    <property type="project" value="InterPro"/>
</dbReference>
<organism evidence="2 3">
    <name type="scientific">Anaerosolibacter carboniphilus</name>
    <dbReference type="NCBI Taxonomy" id="1417629"/>
    <lineage>
        <taxon>Bacteria</taxon>
        <taxon>Bacillati</taxon>
        <taxon>Bacillota</taxon>
        <taxon>Clostridia</taxon>
        <taxon>Peptostreptococcales</taxon>
        <taxon>Thermotaleaceae</taxon>
        <taxon>Anaerosolibacter</taxon>
    </lineage>
</organism>
<dbReference type="InterPro" id="IPR038720">
    <property type="entry name" value="YprB_RNase_H-like_dom"/>
</dbReference>
<dbReference type="InterPro" id="IPR036397">
    <property type="entry name" value="RNaseH_sf"/>
</dbReference>
<dbReference type="PANTHER" id="PTHR38462:SF1">
    <property type="entry name" value="YPRB RIBONUCLEASE H-LIKE DOMAIN-CONTAINING PROTEIN"/>
    <property type="match status" value="1"/>
</dbReference>